<dbReference type="EMBL" id="JADJEV010000004">
    <property type="protein sequence ID" value="MBK6974348.1"/>
    <property type="molecule type" value="Genomic_DNA"/>
</dbReference>
<feature type="transmembrane region" description="Helical" evidence="7">
    <location>
        <begin position="236"/>
        <end position="269"/>
    </location>
</feature>
<protein>
    <recommendedName>
        <fullName evidence="7">UPF0761 membrane protein IPH26_15845</fullName>
    </recommendedName>
</protein>
<keyword evidence="6 7" id="KW-0472">Membrane</keyword>
<comment type="similarity">
    <text evidence="7">Belongs to the UPF0761 family.</text>
</comment>
<feature type="transmembrane region" description="Helical" evidence="7">
    <location>
        <begin position="96"/>
        <end position="115"/>
    </location>
</feature>
<keyword evidence="4 7" id="KW-0812">Transmembrane</keyword>
<dbReference type="NCBIfam" id="TIGR00765">
    <property type="entry name" value="yihY_not_rbn"/>
    <property type="match status" value="1"/>
</dbReference>
<evidence type="ECO:0000256" key="5">
    <source>
        <dbReference type="ARBA" id="ARBA00022989"/>
    </source>
</evidence>
<keyword evidence="5 7" id="KW-1133">Transmembrane helix</keyword>
<dbReference type="HAMAP" id="MF_00672">
    <property type="entry name" value="UPF0761"/>
    <property type="match status" value="1"/>
</dbReference>
<feature type="transmembrane region" description="Helical" evidence="7">
    <location>
        <begin position="29"/>
        <end position="52"/>
    </location>
</feature>
<feature type="transmembrane region" description="Helical" evidence="7">
    <location>
        <begin position="209"/>
        <end position="230"/>
    </location>
</feature>
<dbReference type="InterPro" id="IPR017039">
    <property type="entry name" value="Virul_fac_BrkB"/>
</dbReference>
<feature type="transmembrane region" description="Helical" evidence="7">
    <location>
        <begin position="180"/>
        <end position="197"/>
    </location>
</feature>
<evidence type="ECO:0000256" key="1">
    <source>
        <dbReference type="ARBA" id="ARBA00004651"/>
    </source>
</evidence>
<evidence type="ECO:0000313" key="9">
    <source>
        <dbReference type="Proteomes" id="UP000807785"/>
    </source>
</evidence>
<evidence type="ECO:0000256" key="2">
    <source>
        <dbReference type="ARBA" id="ARBA00022475"/>
    </source>
</evidence>
<keyword evidence="2 7" id="KW-1003">Cell membrane</keyword>
<dbReference type="Proteomes" id="UP000807785">
    <property type="component" value="Unassembled WGS sequence"/>
</dbReference>
<name>A0A9D7HN18_9PROT</name>
<dbReference type="GO" id="GO:0005886">
    <property type="term" value="C:plasma membrane"/>
    <property type="evidence" value="ECO:0007669"/>
    <property type="project" value="UniProtKB-SubCell"/>
</dbReference>
<dbReference type="PANTHER" id="PTHR30213">
    <property type="entry name" value="INNER MEMBRANE PROTEIN YHJD"/>
    <property type="match status" value="1"/>
</dbReference>
<evidence type="ECO:0000256" key="7">
    <source>
        <dbReference type="HAMAP-Rule" id="MF_00672"/>
    </source>
</evidence>
<evidence type="ECO:0000256" key="3">
    <source>
        <dbReference type="ARBA" id="ARBA00022519"/>
    </source>
</evidence>
<sequence length="402" mass="44264">MSIRSAFDSSRQFLHLLIDRFVAVRCEQVAASLTVTTLLALVPLITVSLVLFSGHPVFDALGSALRGFLLDNLLPQKAGDVIAKYSLQFSQNAGQLTSLGTLILAATVVITLLTIDRAFNAIFHVARPPRTLRRLLVYWSVITLGPLLLGGSIAATSYIASASLGLINEPVLVRSLLFRALPFIFVTVLLTFLYFAVPNRTIRLRDALTGGVVAAVLFALLQKLFGLYIARFPTYTLIYGAFASLPIFLVWLYLSWNLVLVGALITAVLPEFRWGSRVAPPFPGRNIFGALLVLRELGQAQRDGRGRSSHHLAVTSRQAEADCEQLLEHLREAAWIARDDEGAWMLARRLDGIALRDVFARFSFSPRCIPADAIDDVLTQRLLGLHEQAAERLSLSLAELFD</sequence>
<reference evidence="8" key="1">
    <citation type="submission" date="2020-10" db="EMBL/GenBank/DDBJ databases">
        <title>Connecting structure to function with the recovery of over 1000 high-quality activated sludge metagenome-assembled genomes encoding full-length rRNA genes using long-read sequencing.</title>
        <authorList>
            <person name="Singleton C.M."/>
            <person name="Petriglieri F."/>
            <person name="Kristensen J.M."/>
            <person name="Kirkegaard R.H."/>
            <person name="Michaelsen T.Y."/>
            <person name="Andersen M.H."/>
            <person name="Karst S.M."/>
            <person name="Dueholm M.S."/>
            <person name="Nielsen P.H."/>
            <person name="Albertsen M."/>
        </authorList>
    </citation>
    <scope>NUCLEOTIDE SEQUENCE</scope>
    <source>
        <strain evidence="8">Bjer_18-Q3-R1-45_BAT3C.347</strain>
    </source>
</reference>
<comment type="subcellular location">
    <subcellularLocation>
        <location evidence="1 7">Cell membrane</location>
        <topology evidence="1 7">Multi-pass membrane protein</topology>
    </subcellularLocation>
</comment>
<gene>
    <name evidence="8" type="ORF">IPH26_15845</name>
</gene>
<keyword evidence="3" id="KW-0997">Cell inner membrane</keyword>
<feature type="transmembrane region" description="Helical" evidence="7">
    <location>
        <begin position="136"/>
        <end position="160"/>
    </location>
</feature>
<evidence type="ECO:0000313" key="8">
    <source>
        <dbReference type="EMBL" id="MBK6974348.1"/>
    </source>
</evidence>
<proteinExistence type="inferred from homology"/>
<evidence type="ECO:0000256" key="6">
    <source>
        <dbReference type="ARBA" id="ARBA00023136"/>
    </source>
</evidence>
<organism evidence="8 9">
    <name type="scientific">Candidatus Methylophosphatis roskildensis</name>
    <dbReference type="NCBI Taxonomy" id="2899263"/>
    <lineage>
        <taxon>Bacteria</taxon>
        <taxon>Pseudomonadati</taxon>
        <taxon>Pseudomonadota</taxon>
        <taxon>Betaproteobacteria</taxon>
        <taxon>Nitrosomonadales</taxon>
        <taxon>Sterolibacteriaceae</taxon>
        <taxon>Candidatus Methylophosphatis</taxon>
    </lineage>
</organism>
<dbReference type="InterPro" id="IPR023679">
    <property type="entry name" value="UPF0761_bac"/>
</dbReference>
<accession>A0A9D7HN18</accession>
<dbReference type="Pfam" id="PF03631">
    <property type="entry name" value="Virul_fac_BrkB"/>
    <property type="match status" value="1"/>
</dbReference>
<dbReference type="AlphaFoldDB" id="A0A9D7HN18"/>
<comment type="caution">
    <text evidence="8">The sequence shown here is derived from an EMBL/GenBank/DDBJ whole genome shotgun (WGS) entry which is preliminary data.</text>
</comment>
<evidence type="ECO:0000256" key="4">
    <source>
        <dbReference type="ARBA" id="ARBA00022692"/>
    </source>
</evidence>
<dbReference type="PANTHER" id="PTHR30213:SF0">
    <property type="entry name" value="UPF0761 MEMBRANE PROTEIN YIHY"/>
    <property type="match status" value="1"/>
</dbReference>